<dbReference type="AlphaFoldDB" id="A0A453SV47"/>
<reference evidence="2" key="2">
    <citation type="journal article" date="2017" name="Nat. Plants">
        <title>The Aegilops tauschii genome reveals multiple impacts of transposons.</title>
        <authorList>
            <person name="Zhao G."/>
            <person name="Zou C."/>
            <person name="Li K."/>
            <person name="Wang K."/>
            <person name="Li T."/>
            <person name="Gao L."/>
            <person name="Zhang X."/>
            <person name="Wang H."/>
            <person name="Yang Z."/>
            <person name="Liu X."/>
            <person name="Jiang W."/>
            <person name="Mao L."/>
            <person name="Kong X."/>
            <person name="Jiao Y."/>
            <person name="Jia J."/>
        </authorList>
    </citation>
    <scope>NUCLEOTIDE SEQUENCE [LARGE SCALE GENOMIC DNA]</scope>
    <source>
        <strain evidence="2">cv. AL8/78</strain>
    </source>
</reference>
<name>A0A453SV47_AEGTS</name>
<protein>
    <submittedName>
        <fullName evidence="1">Uncharacterized protein</fullName>
    </submittedName>
</protein>
<dbReference type="Gramene" id="AET7Gv21090400.1">
    <property type="protein sequence ID" value="AET7Gv21090400.1"/>
    <property type="gene ID" value="AET7Gv21090400"/>
</dbReference>
<organism evidence="1 2">
    <name type="scientific">Aegilops tauschii subsp. strangulata</name>
    <name type="common">Goatgrass</name>
    <dbReference type="NCBI Taxonomy" id="200361"/>
    <lineage>
        <taxon>Eukaryota</taxon>
        <taxon>Viridiplantae</taxon>
        <taxon>Streptophyta</taxon>
        <taxon>Embryophyta</taxon>
        <taxon>Tracheophyta</taxon>
        <taxon>Spermatophyta</taxon>
        <taxon>Magnoliopsida</taxon>
        <taxon>Liliopsida</taxon>
        <taxon>Poales</taxon>
        <taxon>Poaceae</taxon>
        <taxon>BOP clade</taxon>
        <taxon>Pooideae</taxon>
        <taxon>Triticodae</taxon>
        <taxon>Triticeae</taxon>
        <taxon>Triticinae</taxon>
        <taxon>Aegilops</taxon>
    </lineage>
</organism>
<reference evidence="1" key="3">
    <citation type="journal article" date="2017" name="Nature">
        <title>Genome sequence of the progenitor of the wheat D genome Aegilops tauschii.</title>
        <authorList>
            <person name="Luo M.C."/>
            <person name="Gu Y.Q."/>
            <person name="Puiu D."/>
            <person name="Wang H."/>
            <person name="Twardziok S.O."/>
            <person name="Deal K.R."/>
            <person name="Huo N."/>
            <person name="Zhu T."/>
            <person name="Wang L."/>
            <person name="Wang Y."/>
            <person name="McGuire P.E."/>
            <person name="Liu S."/>
            <person name="Long H."/>
            <person name="Ramasamy R.K."/>
            <person name="Rodriguez J.C."/>
            <person name="Van S.L."/>
            <person name="Yuan L."/>
            <person name="Wang Z."/>
            <person name="Xia Z."/>
            <person name="Xiao L."/>
            <person name="Anderson O.D."/>
            <person name="Ouyang S."/>
            <person name="Liang Y."/>
            <person name="Zimin A.V."/>
            <person name="Pertea G."/>
            <person name="Qi P."/>
            <person name="Bennetzen J.L."/>
            <person name="Dai X."/>
            <person name="Dawson M.W."/>
            <person name="Muller H.G."/>
            <person name="Kugler K."/>
            <person name="Rivarola-Duarte L."/>
            <person name="Spannagl M."/>
            <person name="Mayer K.F.X."/>
            <person name="Lu F.H."/>
            <person name="Bevan M.W."/>
            <person name="Leroy P."/>
            <person name="Li P."/>
            <person name="You F.M."/>
            <person name="Sun Q."/>
            <person name="Liu Z."/>
            <person name="Lyons E."/>
            <person name="Wicker T."/>
            <person name="Salzberg S.L."/>
            <person name="Devos K.M."/>
            <person name="Dvorak J."/>
        </authorList>
    </citation>
    <scope>NUCLEOTIDE SEQUENCE [LARGE SCALE GENOMIC DNA]</scope>
    <source>
        <strain evidence="1">cv. AL8/78</strain>
    </source>
</reference>
<accession>A0A453SV47</accession>
<reference evidence="1" key="4">
    <citation type="submission" date="2019-03" db="UniProtKB">
        <authorList>
            <consortium name="EnsemblPlants"/>
        </authorList>
    </citation>
    <scope>IDENTIFICATION</scope>
</reference>
<evidence type="ECO:0000313" key="2">
    <source>
        <dbReference type="Proteomes" id="UP000015105"/>
    </source>
</evidence>
<dbReference type="Proteomes" id="UP000015105">
    <property type="component" value="Chromosome 7D"/>
</dbReference>
<sequence length="60" mass="6890">ATNTNNSLSLSHGLNIKFGMLKKQINGRRNNIDTILKNKFKRMEERADQPTGQPIRPGYY</sequence>
<reference evidence="2" key="1">
    <citation type="journal article" date="2014" name="Science">
        <title>Ancient hybridizations among the ancestral genomes of bread wheat.</title>
        <authorList>
            <consortium name="International Wheat Genome Sequencing Consortium,"/>
            <person name="Marcussen T."/>
            <person name="Sandve S.R."/>
            <person name="Heier L."/>
            <person name="Spannagl M."/>
            <person name="Pfeifer M."/>
            <person name="Jakobsen K.S."/>
            <person name="Wulff B.B."/>
            <person name="Steuernagel B."/>
            <person name="Mayer K.F."/>
            <person name="Olsen O.A."/>
        </authorList>
    </citation>
    <scope>NUCLEOTIDE SEQUENCE [LARGE SCALE GENOMIC DNA]</scope>
    <source>
        <strain evidence="2">cv. AL8/78</strain>
    </source>
</reference>
<dbReference type="EnsemblPlants" id="AET7Gv21090400.1">
    <property type="protein sequence ID" value="AET7Gv21090400.1"/>
    <property type="gene ID" value="AET7Gv21090400"/>
</dbReference>
<proteinExistence type="predicted"/>
<reference evidence="1" key="5">
    <citation type="journal article" date="2021" name="G3 (Bethesda)">
        <title>Aegilops tauschii genome assembly Aet v5.0 features greater sequence contiguity and improved annotation.</title>
        <authorList>
            <person name="Wang L."/>
            <person name="Zhu T."/>
            <person name="Rodriguez J.C."/>
            <person name="Deal K.R."/>
            <person name="Dubcovsky J."/>
            <person name="McGuire P.E."/>
            <person name="Lux T."/>
            <person name="Spannagl M."/>
            <person name="Mayer K.F.X."/>
            <person name="Baldrich P."/>
            <person name="Meyers B.C."/>
            <person name="Huo N."/>
            <person name="Gu Y.Q."/>
            <person name="Zhou H."/>
            <person name="Devos K.M."/>
            <person name="Bennetzen J.L."/>
            <person name="Unver T."/>
            <person name="Budak H."/>
            <person name="Gulick P.J."/>
            <person name="Galiba G."/>
            <person name="Kalapos B."/>
            <person name="Nelson D.R."/>
            <person name="Li P."/>
            <person name="You F.M."/>
            <person name="Luo M.C."/>
            <person name="Dvorak J."/>
        </authorList>
    </citation>
    <scope>NUCLEOTIDE SEQUENCE [LARGE SCALE GENOMIC DNA]</scope>
    <source>
        <strain evidence="1">cv. AL8/78</strain>
    </source>
</reference>
<evidence type="ECO:0000313" key="1">
    <source>
        <dbReference type="EnsemblPlants" id="AET7Gv21090400.1"/>
    </source>
</evidence>
<keyword evidence="2" id="KW-1185">Reference proteome</keyword>